<dbReference type="AlphaFoldDB" id="A0A140LHJ2"/>
<dbReference type="Bgee" id="ENSMUSG00000031085">
    <property type="expression patterns" value="Expressed in testis and 6 other cell types or tissues"/>
</dbReference>
<evidence type="ECO:0000313" key="1">
    <source>
        <dbReference type="Ensembl" id="ENSMUSP00000146435.2"/>
    </source>
</evidence>
<dbReference type="SMR" id="A0A140LHJ2"/>
<dbReference type="InterPro" id="IPR043129">
    <property type="entry name" value="ATPase_NBD"/>
</dbReference>
<dbReference type="Ensembl" id="ENSMUST00000207642.2">
    <property type="protein sequence ID" value="ENSMUSP00000146435.2"/>
    <property type="gene ID" value="ENSMUSG00000031085.17"/>
</dbReference>
<dbReference type="Pfam" id="PF00022">
    <property type="entry name" value="Actin"/>
    <property type="match status" value="1"/>
</dbReference>
<proteinExistence type="evidence at protein level"/>
<keyword evidence="4" id="KW-1267">Proteomics identification</keyword>
<dbReference type="SUPFAM" id="SSF53067">
    <property type="entry name" value="Actin-like ATPase domain"/>
    <property type="match status" value="1"/>
</dbReference>
<reference evidence="1 3" key="1">
    <citation type="journal article" date="2009" name="PLoS Biol.">
        <title>Lineage-specific biology revealed by a finished genome assembly of the mouse.</title>
        <authorList>
            <consortium name="Mouse Genome Sequencing Consortium"/>
            <person name="Church D.M."/>
            <person name="Goodstadt L."/>
            <person name="Hillier L.W."/>
            <person name="Zody M.C."/>
            <person name="Goldstein S."/>
            <person name="She X."/>
            <person name="Bult C.J."/>
            <person name="Agarwala R."/>
            <person name="Cherry J.L."/>
            <person name="DiCuccio M."/>
            <person name="Hlavina W."/>
            <person name="Kapustin Y."/>
            <person name="Meric P."/>
            <person name="Maglott D."/>
            <person name="Birtle Z."/>
            <person name="Marques A.C."/>
            <person name="Graves T."/>
            <person name="Zhou S."/>
            <person name="Teague B."/>
            <person name="Potamousis K."/>
            <person name="Churas C."/>
            <person name="Place M."/>
            <person name="Herschleb J."/>
            <person name="Runnheim R."/>
            <person name="Forrest D."/>
            <person name="Amos-Landgraf J."/>
            <person name="Schwartz D.C."/>
            <person name="Cheng Z."/>
            <person name="Lindblad-Toh K."/>
            <person name="Eichler E.E."/>
            <person name="Ponting C.P."/>
        </authorList>
    </citation>
    <scope>NUCLEOTIDE SEQUENCE [LARGE SCALE GENOMIC DNA]</scope>
    <source>
        <strain evidence="1 3">C57BL/6J</strain>
    </source>
</reference>
<organism evidence="1 3">
    <name type="scientific">Mus musculus</name>
    <name type="common">Mouse</name>
    <dbReference type="NCBI Taxonomy" id="10090"/>
    <lineage>
        <taxon>Eukaryota</taxon>
        <taxon>Metazoa</taxon>
        <taxon>Chordata</taxon>
        <taxon>Craniata</taxon>
        <taxon>Vertebrata</taxon>
        <taxon>Euteleostomi</taxon>
        <taxon>Mammalia</taxon>
        <taxon>Eutheria</taxon>
        <taxon>Euarchontoglires</taxon>
        <taxon>Glires</taxon>
        <taxon>Rodentia</taxon>
        <taxon>Myomorpha</taxon>
        <taxon>Muroidea</taxon>
        <taxon>Muridae</taxon>
        <taxon>Murinae</taxon>
        <taxon>Mus</taxon>
        <taxon>Mus</taxon>
    </lineage>
</organism>
<dbReference type="GeneTree" id="ENSGT00940000163884"/>
<gene>
    <name evidence="1 2" type="primary">Acte1</name>
    <name evidence="2" type="synonym">Gm498</name>
</gene>
<evidence type="ECO:0000313" key="2">
    <source>
        <dbReference type="MGI" id="MGI:2685344"/>
    </source>
</evidence>
<dbReference type="Proteomes" id="UP000000589">
    <property type="component" value="Chromosome 7"/>
</dbReference>
<dbReference type="ProteomicsDB" id="339237"/>
<evidence type="ECO:0007829" key="4">
    <source>
        <dbReference type="ProteomicsDB" id="A0A140LHJ2"/>
    </source>
</evidence>
<sequence length="46" mass="4901">MEKTPLVCDYGSGFSKVGFSGTQAPQAVFPTILGKMKHTVRDSAVL</sequence>
<dbReference type="Ensembl" id="ENSMUST00000208625.2">
    <property type="protein sequence ID" value="ENSMUSP00000146995.2"/>
    <property type="gene ID" value="ENSMUSG00000031085.17"/>
</dbReference>
<dbReference type="Gene3D" id="3.30.420.40">
    <property type="match status" value="1"/>
</dbReference>
<dbReference type="VEuPathDB" id="HostDB:ENSMUSG00000031085"/>
<name>A0A140LHJ2_MOUSE</name>
<accession>A0A140LHJ2</accession>
<reference evidence="1" key="3">
    <citation type="submission" date="2025-05" db="UniProtKB">
        <authorList>
            <consortium name="Ensembl"/>
        </authorList>
    </citation>
    <scope>IDENTIFICATION</scope>
    <source>
        <strain evidence="1">C57BL/6J</strain>
    </source>
</reference>
<evidence type="ECO:0000313" key="3">
    <source>
        <dbReference type="Proteomes" id="UP000000589"/>
    </source>
</evidence>
<reference evidence="1" key="2">
    <citation type="journal article" date="2011" name="PLoS Biol.">
        <title>Modernizing reference genome assemblies.</title>
        <authorList>
            <person name="Church D.M."/>
            <person name="Schneider V.A."/>
            <person name="Graves T."/>
            <person name="Auger K."/>
            <person name="Cunningham F."/>
            <person name="Bouk N."/>
            <person name="Chen H.C."/>
            <person name="Agarwala R."/>
            <person name="McLaren W.M."/>
            <person name="Ritchie G.R."/>
            <person name="Albracht D."/>
            <person name="Kremitzki M."/>
            <person name="Rock S."/>
            <person name="Kotkiewicz H."/>
            <person name="Kremitzki C."/>
            <person name="Wollam A."/>
            <person name="Trani L."/>
            <person name="Fulton L."/>
            <person name="Fulton R."/>
            <person name="Matthews L."/>
            <person name="Whitehead S."/>
            <person name="Chow W."/>
            <person name="Torrance J."/>
            <person name="Dunn M."/>
            <person name="Harden G."/>
            <person name="Threadgold G."/>
            <person name="Wood J."/>
            <person name="Collins J."/>
            <person name="Heath P."/>
            <person name="Griffiths G."/>
            <person name="Pelan S."/>
            <person name="Grafham D."/>
            <person name="Eichler E.E."/>
            <person name="Weinstock G."/>
            <person name="Mardis E.R."/>
            <person name="Wilson R.K."/>
            <person name="Howe K."/>
            <person name="Flicek P."/>
            <person name="Hubbard T."/>
        </authorList>
    </citation>
    <scope>NUCLEOTIDE SEQUENCE [LARGE SCALE GENOMIC DNA]</scope>
    <source>
        <strain evidence="1">C57BL/6J</strain>
    </source>
</reference>
<protein>
    <submittedName>
        <fullName evidence="1">Actin, epsilon 1</fullName>
    </submittedName>
</protein>
<keyword evidence="3" id="KW-1185">Reference proteome</keyword>
<dbReference type="ExpressionAtlas" id="A0A140LHJ2">
    <property type="expression patterns" value="baseline and differential"/>
</dbReference>
<dbReference type="MGI" id="MGI:2685344">
    <property type="gene designation" value="Acte1"/>
</dbReference>
<dbReference type="InterPro" id="IPR004000">
    <property type="entry name" value="Actin"/>
</dbReference>
<dbReference type="AGR" id="MGI:2685344"/>